<dbReference type="EMBL" id="FXAZ01000003">
    <property type="protein sequence ID" value="SMG44632.1"/>
    <property type="molecule type" value="Genomic_DNA"/>
</dbReference>
<protein>
    <submittedName>
        <fullName evidence="3">Uncharacterized protein, MTH1187 family</fullName>
    </submittedName>
</protein>
<accession>A0A1X7KT00</accession>
<reference evidence="3 4" key="1">
    <citation type="submission" date="2017-04" db="EMBL/GenBank/DDBJ databases">
        <authorList>
            <person name="Afonso C.L."/>
            <person name="Miller P.J."/>
            <person name="Scott M.A."/>
            <person name="Spackman E."/>
            <person name="Goraichik I."/>
            <person name="Dimitrov K.M."/>
            <person name="Suarez D.L."/>
            <person name="Swayne D.E."/>
        </authorList>
    </citation>
    <scope>NUCLEOTIDE SEQUENCE [LARGE SCALE GENOMIC DNA]</scope>
    <source>
        <strain evidence="3 4">11</strain>
    </source>
</reference>
<evidence type="ECO:0000256" key="1">
    <source>
        <dbReference type="ARBA" id="ARBA00010272"/>
    </source>
</evidence>
<dbReference type="InterPro" id="IPR002767">
    <property type="entry name" value="Thiamine_BP"/>
</dbReference>
<dbReference type="STRING" id="1852522.SAMN06295960_2679"/>
<sequence>MANSLVSIQIIPKTKHGEDVIPFVDRAIEVIQQSGVKYQVNPLETTMEGEMSELLRIIEKMNEAVMEMGCVSIISQVKICYKPDGISMDTLTEKYRP</sequence>
<organism evidence="3 4">
    <name type="scientific">Paenibacillus aquistagni</name>
    <dbReference type="NCBI Taxonomy" id="1852522"/>
    <lineage>
        <taxon>Bacteria</taxon>
        <taxon>Bacillati</taxon>
        <taxon>Bacillota</taxon>
        <taxon>Bacilli</taxon>
        <taxon>Bacillales</taxon>
        <taxon>Paenibacillaceae</taxon>
        <taxon>Paenibacillus</taxon>
    </lineage>
</organism>
<dbReference type="SUPFAM" id="SSF89957">
    <property type="entry name" value="MTH1187/YkoF-like"/>
    <property type="match status" value="1"/>
</dbReference>
<dbReference type="Gene3D" id="3.30.70.930">
    <property type="match status" value="1"/>
</dbReference>
<evidence type="ECO:0000259" key="2">
    <source>
        <dbReference type="Pfam" id="PF01910"/>
    </source>
</evidence>
<dbReference type="Proteomes" id="UP000193834">
    <property type="component" value="Unassembled WGS sequence"/>
</dbReference>
<dbReference type="NCBIfam" id="TIGR00106">
    <property type="entry name" value="MTH1187 family thiamine-binding protein"/>
    <property type="match status" value="1"/>
</dbReference>
<comment type="similarity">
    <text evidence="1">Belongs to the UPF0045 family.</text>
</comment>
<keyword evidence="4" id="KW-1185">Reference proteome</keyword>
<dbReference type="InterPro" id="IPR051614">
    <property type="entry name" value="UPF0045_domain"/>
</dbReference>
<dbReference type="PANTHER" id="PTHR33777">
    <property type="entry name" value="UPF0045 PROTEIN ECM15"/>
    <property type="match status" value="1"/>
</dbReference>
<dbReference type="OrthoDB" id="5886358at2"/>
<dbReference type="GO" id="GO:0005829">
    <property type="term" value="C:cytosol"/>
    <property type="evidence" value="ECO:0007669"/>
    <property type="project" value="TreeGrafter"/>
</dbReference>
<evidence type="ECO:0000313" key="4">
    <source>
        <dbReference type="Proteomes" id="UP000193834"/>
    </source>
</evidence>
<name>A0A1X7KT00_9BACL</name>
<evidence type="ECO:0000313" key="3">
    <source>
        <dbReference type="EMBL" id="SMG44632.1"/>
    </source>
</evidence>
<dbReference type="AlphaFoldDB" id="A0A1X7KT00"/>
<dbReference type="Pfam" id="PF01910">
    <property type="entry name" value="Thiamine_BP"/>
    <property type="match status" value="1"/>
</dbReference>
<dbReference type="RefSeq" id="WP_085494849.1">
    <property type="nucleotide sequence ID" value="NZ_FXAZ01000003.1"/>
</dbReference>
<dbReference type="InterPro" id="IPR029756">
    <property type="entry name" value="MTH1187/YkoF-like"/>
</dbReference>
<feature type="domain" description="Thiamine-binding protein" evidence="2">
    <location>
        <begin position="6"/>
        <end position="94"/>
    </location>
</feature>
<dbReference type="PANTHER" id="PTHR33777:SF1">
    <property type="entry name" value="UPF0045 PROTEIN ECM15"/>
    <property type="match status" value="1"/>
</dbReference>
<gene>
    <name evidence="3" type="ORF">SAMN06295960_2679</name>
</gene>
<proteinExistence type="inferred from homology"/>